<evidence type="ECO:0000313" key="3">
    <source>
        <dbReference type="Proteomes" id="UP000615455"/>
    </source>
</evidence>
<dbReference type="InterPro" id="IPR011856">
    <property type="entry name" value="tRNA_endonuc-like_dom_sf"/>
</dbReference>
<comment type="caution">
    <text evidence="2">The sequence shown here is derived from an EMBL/GenBank/DDBJ whole genome shotgun (WGS) entry which is preliminary data.</text>
</comment>
<reference evidence="3" key="1">
    <citation type="journal article" date="2019" name="Int. J. Syst. Evol. Microbiol.">
        <title>The Global Catalogue of Microorganisms (GCM) 10K type strain sequencing project: providing services to taxonomists for standard genome sequencing and annotation.</title>
        <authorList>
            <consortium name="The Broad Institute Genomics Platform"/>
            <consortium name="The Broad Institute Genome Sequencing Center for Infectious Disease"/>
            <person name="Wu L."/>
            <person name="Ma J."/>
        </authorList>
    </citation>
    <scope>NUCLEOTIDE SEQUENCE [LARGE SCALE GENOMIC DNA]</scope>
    <source>
        <strain evidence="3">CGMCC 1.15043</strain>
    </source>
</reference>
<name>A0ABQ1ETU9_9BACL</name>
<protein>
    <recommendedName>
        <fullName evidence="1">PD(D/E)XK endonuclease domain-containing protein</fullName>
    </recommendedName>
</protein>
<evidence type="ECO:0000259" key="1">
    <source>
        <dbReference type="Pfam" id="PF11645"/>
    </source>
</evidence>
<accession>A0ABQ1ETU9</accession>
<gene>
    <name evidence="2" type="ORF">GCM10008018_36580</name>
</gene>
<evidence type="ECO:0000313" key="2">
    <source>
        <dbReference type="EMBL" id="GFZ87104.1"/>
    </source>
</evidence>
<dbReference type="Gene3D" id="3.40.1350.10">
    <property type="match status" value="1"/>
</dbReference>
<dbReference type="Proteomes" id="UP000615455">
    <property type="component" value="Unassembled WGS sequence"/>
</dbReference>
<proteinExistence type="predicted"/>
<organism evidence="2 3">
    <name type="scientific">Paenibacillus marchantiophytorum</name>
    <dbReference type="NCBI Taxonomy" id="1619310"/>
    <lineage>
        <taxon>Bacteria</taxon>
        <taxon>Bacillati</taxon>
        <taxon>Bacillota</taxon>
        <taxon>Bacilli</taxon>
        <taxon>Bacillales</taxon>
        <taxon>Paenibacillaceae</taxon>
        <taxon>Paenibacillus</taxon>
    </lineage>
</organism>
<sequence>MLKRYTNEASEPIVSAMLIEKGFAVCRSSSKETGYHLAASKDGVTVRIRIRHLQYDEDFSNSPSAHEVYKIKAFINGRHDPFTLQNVDFVVGYNPYDNSFACVPVNVYDSQGSARIYKNENMRHEYYNSWNELDQFIEIHTQNSK</sequence>
<dbReference type="EMBL" id="BMHE01000018">
    <property type="protein sequence ID" value="GFZ87104.1"/>
    <property type="molecule type" value="Genomic_DNA"/>
</dbReference>
<dbReference type="RefSeq" id="WP_189013672.1">
    <property type="nucleotide sequence ID" value="NZ_BMHE01000018.1"/>
</dbReference>
<feature type="domain" description="PD(D/E)XK endonuclease" evidence="1">
    <location>
        <begin position="4"/>
        <end position="123"/>
    </location>
</feature>
<keyword evidence="3" id="KW-1185">Reference proteome</keyword>
<dbReference type="Pfam" id="PF11645">
    <property type="entry name" value="PDDEXK_5"/>
    <property type="match status" value="1"/>
</dbReference>
<dbReference type="InterPro" id="IPR021671">
    <property type="entry name" value="PD(D/E)XK_Endonuc"/>
</dbReference>